<feature type="signal peptide" evidence="9">
    <location>
        <begin position="1"/>
        <end position="19"/>
    </location>
</feature>
<dbReference type="GO" id="GO:0008270">
    <property type="term" value="F:zinc ion binding"/>
    <property type="evidence" value="ECO:0007669"/>
    <property type="project" value="UniProtKB-UniRule"/>
</dbReference>
<reference evidence="10" key="1">
    <citation type="submission" date="2020-04" db="EMBL/GenBank/DDBJ databases">
        <authorList>
            <person name="Alioto T."/>
            <person name="Alioto T."/>
            <person name="Gomez Garrido J."/>
        </authorList>
    </citation>
    <scope>NUCLEOTIDE SEQUENCE</scope>
    <source>
        <strain evidence="10">A484AB</strain>
    </source>
</reference>
<evidence type="ECO:0000256" key="1">
    <source>
        <dbReference type="ARBA" id="ARBA00002657"/>
    </source>
</evidence>
<comment type="caution">
    <text evidence="10">The sequence shown here is derived from an EMBL/GenBank/DDBJ whole genome shotgun (WGS) entry which is preliminary data.</text>
</comment>
<feature type="binding site" evidence="8">
    <location>
        <position position="203"/>
    </location>
    <ligand>
        <name>Zn(2+)</name>
        <dbReference type="ChEBI" id="CHEBI:29105"/>
        <note>catalytic</note>
    </ligand>
</feature>
<evidence type="ECO:0000256" key="4">
    <source>
        <dbReference type="ARBA" id="ARBA00022801"/>
    </source>
</evidence>
<comment type="cofactor">
    <cofactor evidence="8 9">
        <name>Zn(2+)</name>
        <dbReference type="ChEBI" id="CHEBI:29105"/>
    </cofactor>
    <text evidence="8 9">Binds 1 zinc ion per subunit.</text>
</comment>
<dbReference type="InterPro" id="IPR003582">
    <property type="entry name" value="ShKT_dom"/>
</dbReference>
<dbReference type="Pfam" id="PF01549">
    <property type="entry name" value="ShK"/>
    <property type="match status" value="2"/>
</dbReference>
<sequence>MSFKVIFAVFLCGMYSCSANPVPTQETLTIGDDKAIWEAMWKETKNQTAVSRSDDENIFDQIVRINAQERGSGVGRSDENVFLFEGDIEMNKSEAINIIQGNGASRQRRAVIGTRNKLWPRRVPYAIDGSLRGVTRNIKNAIKEWQDTLPCLGSWRDVTSQSRPRDYMYFFRGGGCYSQVGRVGGAQRVSIGNNCHYHGIVVHEIGHAMGLWHEQSRPDRDSYVTILWNNIIPATKFNFQKHSSTRINSLGVPYDYDSVMHYGSYAFSRYRGRKTIESIPAGRRLGQRNGLSEKDKKQVRLLYRCTTTSTVKPTIKPNPSGCQDVQSARNCNYWKGLGYCKKTFVAYMKKNCCKTCTIANCTDKNTSGNCQTWARYGYCNSSSRYSTYMKNNCAKSCGCR</sequence>
<keyword evidence="4 8" id="KW-0378">Hydrolase</keyword>
<dbReference type="InterPro" id="IPR001506">
    <property type="entry name" value="Peptidase_M12A"/>
</dbReference>
<keyword evidence="2 8" id="KW-0645">Protease</keyword>
<comment type="function">
    <text evidence="1">Metalloprotease.</text>
</comment>
<evidence type="ECO:0000256" key="2">
    <source>
        <dbReference type="ARBA" id="ARBA00022670"/>
    </source>
</evidence>
<keyword evidence="6 8" id="KW-0482">Metalloprotease</keyword>
<evidence type="ECO:0000313" key="11">
    <source>
        <dbReference type="Proteomes" id="UP001152795"/>
    </source>
</evidence>
<dbReference type="AlphaFoldDB" id="A0A6S7FQL7"/>
<keyword evidence="9" id="KW-0732">Signal</keyword>
<dbReference type="GO" id="GO:0006508">
    <property type="term" value="P:proteolysis"/>
    <property type="evidence" value="ECO:0007669"/>
    <property type="project" value="UniProtKB-KW"/>
</dbReference>
<evidence type="ECO:0000313" key="10">
    <source>
        <dbReference type="EMBL" id="CAB3981975.1"/>
    </source>
</evidence>
<evidence type="ECO:0000256" key="9">
    <source>
        <dbReference type="RuleBase" id="RU361183"/>
    </source>
</evidence>
<feature type="active site" evidence="8">
    <location>
        <position position="204"/>
    </location>
</feature>
<dbReference type="PROSITE" id="PS51257">
    <property type="entry name" value="PROKAR_LIPOPROTEIN"/>
    <property type="match status" value="1"/>
</dbReference>
<feature type="binding site" evidence="8">
    <location>
        <position position="213"/>
    </location>
    <ligand>
        <name>Zn(2+)</name>
        <dbReference type="ChEBI" id="CHEBI:29105"/>
        <note>catalytic</note>
    </ligand>
</feature>
<keyword evidence="11" id="KW-1185">Reference proteome</keyword>
<accession>A0A6S7FQL7</accession>
<gene>
    <name evidence="10" type="ORF">PACLA_8A087877</name>
</gene>
<dbReference type="OrthoDB" id="5951746at2759"/>
<dbReference type="PROSITE" id="PS51864">
    <property type="entry name" value="ASTACIN"/>
    <property type="match status" value="1"/>
</dbReference>
<evidence type="ECO:0000256" key="6">
    <source>
        <dbReference type="ARBA" id="ARBA00023049"/>
    </source>
</evidence>
<dbReference type="Gene3D" id="1.10.10.1940">
    <property type="match status" value="1"/>
</dbReference>
<evidence type="ECO:0000256" key="7">
    <source>
        <dbReference type="PROSITE-ProRule" id="PRU01005"/>
    </source>
</evidence>
<dbReference type="SMART" id="SM00254">
    <property type="entry name" value="ShKT"/>
    <property type="match status" value="2"/>
</dbReference>
<dbReference type="PANTHER" id="PTHR10127">
    <property type="entry name" value="DISCOIDIN, CUB, EGF, LAMININ , AND ZINC METALLOPROTEASE DOMAIN CONTAINING"/>
    <property type="match status" value="1"/>
</dbReference>
<dbReference type="PROSITE" id="PS51670">
    <property type="entry name" value="SHKT"/>
    <property type="match status" value="2"/>
</dbReference>
<dbReference type="Pfam" id="PF01400">
    <property type="entry name" value="Astacin"/>
    <property type="match status" value="1"/>
</dbReference>
<organism evidence="10 11">
    <name type="scientific">Paramuricea clavata</name>
    <name type="common">Red gorgonian</name>
    <name type="synonym">Violescent sea-whip</name>
    <dbReference type="NCBI Taxonomy" id="317549"/>
    <lineage>
        <taxon>Eukaryota</taxon>
        <taxon>Metazoa</taxon>
        <taxon>Cnidaria</taxon>
        <taxon>Anthozoa</taxon>
        <taxon>Octocorallia</taxon>
        <taxon>Malacalcyonacea</taxon>
        <taxon>Plexauridae</taxon>
        <taxon>Paramuricea</taxon>
    </lineage>
</organism>
<evidence type="ECO:0000256" key="8">
    <source>
        <dbReference type="PROSITE-ProRule" id="PRU01211"/>
    </source>
</evidence>
<comment type="caution">
    <text evidence="7">Lacks conserved residue(s) required for the propagation of feature annotation.</text>
</comment>
<dbReference type="SUPFAM" id="SSF55486">
    <property type="entry name" value="Metalloproteases ('zincins'), catalytic domain"/>
    <property type="match status" value="1"/>
</dbReference>
<dbReference type="InterPro" id="IPR006026">
    <property type="entry name" value="Peptidase_Metallo"/>
</dbReference>
<dbReference type="EMBL" id="CACRXK020000450">
    <property type="protein sequence ID" value="CAB3981975.1"/>
    <property type="molecule type" value="Genomic_DNA"/>
</dbReference>
<keyword evidence="3 8" id="KW-0479">Metal-binding</keyword>
<protein>
    <recommendedName>
        <fullName evidence="9">Metalloendopeptidase</fullName>
        <ecNumber evidence="9">3.4.24.-</ecNumber>
    </recommendedName>
</protein>
<dbReference type="PANTHER" id="PTHR10127:SF780">
    <property type="entry name" value="METALLOENDOPEPTIDASE"/>
    <property type="match status" value="1"/>
</dbReference>
<dbReference type="EC" id="3.4.24.-" evidence="9"/>
<dbReference type="SMART" id="SM00235">
    <property type="entry name" value="ZnMc"/>
    <property type="match status" value="1"/>
</dbReference>
<proteinExistence type="predicted"/>
<dbReference type="Gene3D" id="3.40.390.10">
    <property type="entry name" value="Collagenase (Catalytic Domain)"/>
    <property type="match status" value="1"/>
</dbReference>
<dbReference type="InterPro" id="IPR034035">
    <property type="entry name" value="Astacin-like_dom"/>
</dbReference>
<evidence type="ECO:0000256" key="5">
    <source>
        <dbReference type="ARBA" id="ARBA00022833"/>
    </source>
</evidence>
<feature type="chain" id="PRO_5040558143" description="Metalloendopeptidase" evidence="9">
    <location>
        <begin position="20"/>
        <end position="400"/>
    </location>
</feature>
<dbReference type="PRINTS" id="PR00480">
    <property type="entry name" value="ASTACIN"/>
</dbReference>
<dbReference type="InterPro" id="IPR024079">
    <property type="entry name" value="MetalloPept_cat_dom_sf"/>
</dbReference>
<evidence type="ECO:0000256" key="3">
    <source>
        <dbReference type="ARBA" id="ARBA00022723"/>
    </source>
</evidence>
<name>A0A6S7FQL7_PARCT</name>
<feature type="binding site" evidence="8">
    <location>
        <position position="207"/>
    </location>
    <ligand>
        <name>Zn(2+)</name>
        <dbReference type="ChEBI" id="CHEBI:29105"/>
        <note>catalytic</note>
    </ligand>
</feature>
<dbReference type="Proteomes" id="UP001152795">
    <property type="component" value="Unassembled WGS sequence"/>
</dbReference>
<dbReference type="GO" id="GO:0004222">
    <property type="term" value="F:metalloendopeptidase activity"/>
    <property type="evidence" value="ECO:0007669"/>
    <property type="project" value="UniProtKB-UniRule"/>
</dbReference>
<dbReference type="CDD" id="cd04280">
    <property type="entry name" value="ZnMc_astacin_like"/>
    <property type="match status" value="1"/>
</dbReference>
<keyword evidence="5 8" id="KW-0862">Zinc</keyword>